<evidence type="ECO:0000256" key="4">
    <source>
        <dbReference type="ARBA" id="ARBA00022777"/>
    </source>
</evidence>
<dbReference type="GO" id="GO:0004714">
    <property type="term" value="F:transmembrane receptor protein tyrosine kinase activity"/>
    <property type="evidence" value="ECO:0007669"/>
    <property type="project" value="TreeGrafter"/>
</dbReference>
<evidence type="ECO:0000256" key="6">
    <source>
        <dbReference type="ARBA" id="ARBA00023136"/>
    </source>
</evidence>
<proteinExistence type="predicted"/>
<dbReference type="GO" id="GO:0050793">
    <property type="term" value="P:regulation of developmental process"/>
    <property type="evidence" value="ECO:0007669"/>
    <property type="project" value="UniProtKB-ARBA"/>
</dbReference>
<evidence type="ECO:0000313" key="16">
    <source>
        <dbReference type="EMBL" id="CAE2330745.1"/>
    </source>
</evidence>
<dbReference type="InterPro" id="IPR013083">
    <property type="entry name" value="Znf_RING/FYVE/PHD"/>
</dbReference>
<dbReference type="GO" id="GO:0048468">
    <property type="term" value="P:cell development"/>
    <property type="evidence" value="ECO:0007669"/>
    <property type="project" value="UniProtKB-ARBA"/>
</dbReference>
<evidence type="ECO:0000259" key="10">
    <source>
        <dbReference type="PROSITE" id="PS50089"/>
    </source>
</evidence>
<dbReference type="Gene3D" id="1.10.510.10">
    <property type="entry name" value="Transferase(Phosphotransferase) domain 1"/>
    <property type="match status" value="1"/>
</dbReference>
<dbReference type="PROSITE" id="PS50011">
    <property type="entry name" value="PROTEIN_KINASE_DOM"/>
    <property type="match status" value="1"/>
</dbReference>
<keyword evidence="6" id="KW-0472">Membrane</keyword>
<dbReference type="InterPro" id="IPR050122">
    <property type="entry name" value="RTK"/>
</dbReference>
<dbReference type="InterPro" id="IPR001841">
    <property type="entry name" value="Znf_RING"/>
</dbReference>
<sequence>MQQPDAIPWVDFRVFNIVKYFNSGSFKTVFHGQWKKSCGYTDVAILQIRNSRAAGRREEFEREVQTFKTLGLHSNLLRLLAITTEPKSGDFCMVTEFASMGSLDTHLSELAERKTTISPLVQLQVAMQICEGMVQLALYEVVHRDLAARNVLVFSLVPQDHLRVNVKIADYGLSIMASRGYGEGAGGVSTAGSTIRPVRWLAPECIQRRRYSEKSDVWAFGVTLWEVWTYAKVPFYNTSDEEVEQKVLTGSRLSQPQSCPDQVYSIMQECWKEKQSDRPEFKDLKLKLQGQYDEALRSQAIESVMKDSNRCKRPREDDGAGEDDDNMCVICNERERRWAFLPCGHRCLCDLCNTAAATRLCPMCRAPPSSMHRIY</sequence>
<dbReference type="PROSITE" id="PS50089">
    <property type="entry name" value="ZF_RING_2"/>
    <property type="match status" value="1"/>
</dbReference>
<dbReference type="EMBL" id="HBKN01042215">
    <property type="protein sequence ID" value="CAE2330739.1"/>
    <property type="molecule type" value="Transcribed_RNA"/>
</dbReference>
<dbReference type="SMART" id="SM00219">
    <property type="entry name" value="TyrKc"/>
    <property type="match status" value="1"/>
</dbReference>
<evidence type="ECO:0000256" key="5">
    <source>
        <dbReference type="ARBA" id="ARBA00022840"/>
    </source>
</evidence>
<dbReference type="Pfam" id="PF13920">
    <property type="entry name" value="zf-C3HC4_3"/>
    <property type="match status" value="1"/>
</dbReference>
<feature type="domain" description="RING-type" evidence="10">
    <location>
        <begin position="328"/>
        <end position="365"/>
    </location>
</feature>
<dbReference type="GO" id="GO:0007169">
    <property type="term" value="P:cell surface receptor protein tyrosine kinase signaling pathway"/>
    <property type="evidence" value="ECO:0007669"/>
    <property type="project" value="TreeGrafter"/>
</dbReference>
<dbReference type="FunFam" id="1.10.510.10:FF:001512">
    <property type="entry name" value="Receptor tyrosine-protein kinase erbB-2"/>
    <property type="match status" value="1"/>
</dbReference>
<dbReference type="Gene3D" id="3.30.40.10">
    <property type="entry name" value="Zinc/RING finger domain, C3HC4 (zinc finger)"/>
    <property type="match status" value="1"/>
</dbReference>
<keyword evidence="2" id="KW-0808">Transferase</keyword>
<keyword evidence="4" id="KW-0418">Kinase</keyword>
<dbReference type="PRINTS" id="PR00109">
    <property type="entry name" value="TYRKINASE"/>
</dbReference>
<dbReference type="InterPro" id="IPR000719">
    <property type="entry name" value="Prot_kinase_dom"/>
</dbReference>
<evidence type="ECO:0000313" key="14">
    <source>
        <dbReference type="EMBL" id="CAE2330743.1"/>
    </source>
</evidence>
<dbReference type="PANTHER" id="PTHR24416">
    <property type="entry name" value="TYROSINE-PROTEIN KINASE RECEPTOR"/>
    <property type="match status" value="1"/>
</dbReference>
<dbReference type="EMBL" id="HBKN01042218">
    <property type="protein sequence ID" value="CAE2330743.1"/>
    <property type="molecule type" value="Transcribed_RNA"/>
</dbReference>
<keyword evidence="3" id="KW-0547">Nucleotide-binding</keyword>
<reference evidence="14" key="1">
    <citation type="submission" date="2021-01" db="EMBL/GenBank/DDBJ databases">
        <authorList>
            <person name="Corre E."/>
            <person name="Pelletier E."/>
            <person name="Niang G."/>
            <person name="Scheremetjew M."/>
            <person name="Finn R."/>
            <person name="Kale V."/>
            <person name="Holt S."/>
            <person name="Cochrane G."/>
            <person name="Meng A."/>
            <person name="Brown T."/>
            <person name="Cohen L."/>
        </authorList>
    </citation>
    <scope>NUCLEOTIDE SEQUENCE</scope>
    <source>
        <strain evidence="14">CCMP 2712</strain>
    </source>
</reference>
<keyword evidence="8" id="KW-0479">Metal-binding</keyword>
<dbReference type="InterPro" id="IPR001245">
    <property type="entry name" value="Ser-Thr/Tyr_kinase_cat_dom"/>
</dbReference>
<dbReference type="CDD" id="cd16649">
    <property type="entry name" value="mRING-HC-C3HC5_CGRF1-like"/>
    <property type="match status" value="1"/>
</dbReference>
<dbReference type="GO" id="GO:0043235">
    <property type="term" value="C:receptor complex"/>
    <property type="evidence" value="ECO:0007669"/>
    <property type="project" value="TreeGrafter"/>
</dbReference>
<evidence type="ECO:0000313" key="15">
    <source>
        <dbReference type="EMBL" id="CAE2330744.1"/>
    </source>
</evidence>
<dbReference type="EMBL" id="HBKN01042212">
    <property type="protein sequence ID" value="CAE2330735.1"/>
    <property type="molecule type" value="Transcribed_RNA"/>
</dbReference>
<dbReference type="InterPro" id="IPR020635">
    <property type="entry name" value="Tyr_kinase_cat_dom"/>
</dbReference>
<gene>
    <name evidence="11" type="ORF">GTHE00462_LOCUS33033</name>
    <name evidence="12" type="ORF">GTHE00462_LOCUS33035</name>
    <name evidence="13" type="ORF">GTHE00462_LOCUS33036</name>
    <name evidence="14" type="ORF">GTHE00462_LOCUS33038</name>
    <name evidence="15" type="ORF">GTHE00462_LOCUS33039</name>
    <name evidence="16" type="ORF">GTHE00462_LOCUS33040</name>
</gene>
<dbReference type="PROSITE" id="PS00109">
    <property type="entry name" value="PROTEIN_KINASE_TYR"/>
    <property type="match status" value="1"/>
</dbReference>
<keyword evidence="7" id="KW-0829">Tyrosine-protein kinase</keyword>
<dbReference type="Pfam" id="PF07714">
    <property type="entry name" value="PK_Tyr_Ser-Thr"/>
    <property type="match status" value="1"/>
</dbReference>
<dbReference type="SUPFAM" id="SSF56112">
    <property type="entry name" value="Protein kinase-like (PK-like)"/>
    <property type="match status" value="1"/>
</dbReference>
<dbReference type="GO" id="GO:0012505">
    <property type="term" value="C:endomembrane system"/>
    <property type="evidence" value="ECO:0007669"/>
    <property type="project" value="UniProtKB-SubCell"/>
</dbReference>
<evidence type="ECO:0000256" key="3">
    <source>
        <dbReference type="ARBA" id="ARBA00022741"/>
    </source>
</evidence>
<evidence type="ECO:0000256" key="8">
    <source>
        <dbReference type="PROSITE-ProRule" id="PRU00175"/>
    </source>
</evidence>
<dbReference type="GO" id="GO:0005524">
    <property type="term" value="F:ATP binding"/>
    <property type="evidence" value="ECO:0007669"/>
    <property type="project" value="UniProtKB-KW"/>
</dbReference>
<comment type="subcellular location">
    <subcellularLocation>
        <location evidence="1">Endomembrane system</location>
    </subcellularLocation>
</comment>
<evidence type="ECO:0000259" key="9">
    <source>
        <dbReference type="PROSITE" id="PS50011"/>
    </source>
</evidence>
<evidence type="ECO:0008006" key="17">
    <source>
        <dbReference type="Google" id="ProtNLM"/>
    </source>
</evidence>
<accession>A0A6U6CPJ1</accession>
<dbReference type="EMBL" id="HBKN01042220">
    <property type="protein sequence ID" value="CAE2330745.1"/>
    <property type="molecule type" value="Transcribed_RNA"/>
</dbReference>
<evidence type="ECO:0000256" key="7">
    <source>
        <dbReference type="ARBA" id="ARBA00023137"/>
    </source>
</evidence>
<organism evidence="14">
    <name type="scientific">Guillardia theta</name>
    <name type="common">Cryptophyte</name>
    <name type="synonym">Cryptomonas phi</name>
    <dbReference type="NCBI Taxonomy" id="55529"/>
    <lineage>
        <taxon>Eukaryota</taxon>
        <taxon>Cryptophyceae</taxon>
        <taxon>Pyrenomonadales</taxon>
        <taxon>Geminigeraceae</taxon>
        <taxon>Guillardia</taxon>
    </lineage>
</organism>
<dbReference type="SMART" id="SM00184">
    <property type="entry name" value="RING"/>
    <property type="match status" value="1"/>
</dbReference>
<dbReference type="GO" id="GO:0005886">
    <property type="term" value="C:plasma membrane"/>
    <property type="evidence" value="ECO:0007669"/>
    <property type="project" value="TreeGrafter"/>
</dbReference>
<name>A0A6U6CPJ1_GUITH</name>
<dbReference type="PANTHER" id="PTHR24416:SF600">
    <property type="entry name" value="PDGF- AND VEGF-RECEPTOR RELATED, ISOFORM J"/>
    <property type="match status" value="1"/>
</dbReference>
<dbReference type="InterPro" id="IPR011009">
    <property type="entry name" value="Kinase-like_dom_sf"/>
</dbReference>
<dbReference type="GO" id="GO:0008270">
    <property type="term" value="F:zinc ion binding"/>
    <property type="evidence" value="ECO:0007669"/>
    <property type="project" value="UniProtKB-KW"/>
</dbReference>
<dbReference type="InterPro" id="IPR008266">
    <property type="entry name" value="Tyr_kinase_AS"/>
</dbReference>
<keyword evidence="8" id="KW-0863">Zinc-finger</keyword>
<evidence type="ECO:0000256" key="1">
    <source>
        <dbReference type="ARBA" id="ARBA00004308"/>
    </source>
</evidence>
<dbReference type="EMBL" id="HBKN01042214">
    <property type="protein sequence ID" value="CAE2330737.1"/>
    <property type="molecule type" value="Transcribed_RNA"/>
</dbReference>
<dbReference type="AlphaFoldDB" id="A0A6U6CPJ1"/>
<keyword evidence="5" id="KW-0067">ATP-binding</keyword>
<dbReference type="SUPFAM" id="SSF57850">
    <property type="entry name" value="RING/U-box"/>
    <property type="match status" value="1"/>
</dbReference>
<dbReference type="CDD" id="cd00192">
    <property type="entry name" value="PTKc"/>
    <property type="match status" value="1"/>
</dbReference>
<evidence type="ECO:0000256" key="2">
    <source>
        <dbReference type="ARBA" id="ARBA00022679"/>
    </source>
</evidence>
<dbReference type="EMBL" id="HBKN01042219">
    <property type="protein sequence ID" value="CAE2330744.1"/>
    <property type="molecule type" value="Transcribed_RNA"/>
</dbReference>
<protein>
    <recommendedName>
        <fullName evidence="17">Non-specific protein-tyrosine kinase</fullName>
    </recommendedName>
</protein>
<evidence type="ECO:0000313" key="13">
    <source>
        <dbReference type="EMBL" id="CAE2330739.1"/>
    </source>
</evidence>
<evidence type="ECO:0000313" key="11">
    <source>
        <dbReference type="EMBL" id="CAE2330735.1"/>
    </source>
</evidence>
<keyword evidence="8" id="KW-0862">Zinc</keyword>
<feature type="domain" description="Protein kinase" evidence="9">
    <location>
        <begin position="15"/>
        <end position="296"/>
    </location>
</feature>
<evidence type="ECO:0000313" key="12">
    <source>
        <dbReference type="EMBL" id="CAE2330737.1"/>
    </source>
</evidence>